<dbReference type="Pfam" id="PF10551">
    <property type="entry name" value="MULE"/>
    <property type="match status" value="1"/>
</dbReference>
<evidence type="ECO:0000313" key="4">
    <source>
        <dbReference type="Proteomes" id="UP001162131"/>
    </source>
</evidence>
<proteinExistence type="predicted"/>
<dbReference type="EMBL" id="CAJZBQ010000012">
    <property type="protein sequence ID" value="CAG9314833.1"/>
    <property type="molecule type" value="Genomic_DNA"/>
</dbReference>
<reference evidence="3" key="1">
    <citation type="submission" date="2021-09" db="EMBL/GenBank/DDBJ databases">
        <authorList>
            <consortium name="AG Swart"/>
            <person name="Singh M."/>
            <person name="Singh A."/>
            <person name="Seah K."/>
            <person name="Emmerich C."/>
        </authorList>
    </citation>
    <scope>NUCLEOTIDE SEQUENCE</scope>
    <source>
        <strain evidence="3">ATCC30299</strain>
    </source>
</reference>
<dbReference type="InterPro" id="IPR031052">
    <property type="entry name" value="FHY3/FAR1"/>
</dbReference>
<feature type="domain" description="MULE transposase" evidence="2">
    <location>
        <begin position="372"/>
        <end position="464"/>
    </location>
</feature>
<keyword evidence="4" id="KW-1185">Reference proteome</keyword>
<sequence>MTELTSEIARKLGFNIPSHEGENLSDQLIELASNDEVILQSVAKWFKLGPLKVSMIISEYKKSKKSRDERAVQQIMSEADENNLDSRNNFMPVHDLENPVNNEDESDKNNESQEKASENLSKVNLQVSQISIANPQINLESDNRQAFEQQLEAHKEEENITGAFNVGDKVNCTNIKEFHIIIKKKALQDDKAKIYVKRSDSAKKLIQFECYFSSEHANILFPSIKPELFCKFKMSWKYTLDLLESYTFECIHVHQNHNHKGIPQDQCDNLIECEILPNSIKEQVIQYYIEGFTIRQIQSMLSANDDFKISIEKLYNVVEYYAKTHSENFTFDRIISSECHHTNAIIEFDRALMRFFITDLSRIEMWQKLQDVILIDSTYKVHESFRSAVFILTVDPYGSNYVLAMALTKKETENDYSWIFMNFLKHFQSPQIIFVDRNQAQYNALSDKFRNSKIIFCLWHIQRNLIKILLLHETEHWISDFNSQALKHFTYNYIIFALASKNPAWISRANSSHLDFFTTLSFL</sequence>
<dbReference type="AlphaFoldDB" id="A0AAU9IMX2"/>
<comment type="caution">
    <text evidence="3">The sequence shown here is derived from an EMBL/GenBank/DDBJ whole genome shotgun (WGS) entry which is preliminary data.</text>
</comment>
<dbReference type="InterPro" id="IPR018289">
    <property type="entry name" value="MULE_transposase_dom"/>
</dbReference>
<organism evidence="3 4">
    <name type="scientific">Blepharisma stoltei</name>
    <dbReference type="NCBI Taxonomy" id="1481888"/>
    <lineage>
        <taxon>Eukaryota</taxon>
        <taxon>Sar</taxon>
        <taxon>Alveolata</taxon>
        <taxon>Ciliophora</taxon>
        <taxon>Postciliodesmatophora</taxon>
        <taxon>Heterotrichea</taxon>
        <taxon>Heterotrichida</taxon>
        <taxon>Blepharismidae</taxon>
        <taxon>Blepharisma</taxon>
    </lineage>
</organism>
<feature type="compositionally biased region" description="Basic and acidic residues" evidence="1">
    <location>
        <begin position="107"/>
        <end position="117"/>
    </location>
</feature>
<accession>A0AAU9IMX2</accession>
<protein>
    <recommendedName>
        <fullName evidence="2">MULE transposase domain-containing protein</fullName>
    </recommendedName>
</protein>
<evidence type="ECO:0000259" key="2">
    <source>
        <dbReference type="Pfam" id="PF10551"/>
    </source>
</evidence>
<dbReference type="PANTHER" id="PTHR31669:SF251">
    <property type="entry name" value="PROTEIN FAR1-RELATED SEQUENCE"/>
    <property type="match status" value="1"/>
</dbReference>
<feature type="region of interest" description="Disordered" evidence="1">
    <location>
        <begin position="79"/>
        <end position="119"/>
    </location>
</feature>
<gene>
    <name evidence="3" type="ORF">BSTOLATCC_MIC11828</name>
</gene>
<dbReference type="PANTHER" id="PTHR31669">
    <property type="entry name" value="PROTEIN FAR1-RELATED SEQUENCE 10-RELATED"/>
    <property type="match status" value="1"/>
</dbReference>
<dbReference type="GO" id="GO:0006355">
    <property type="term" value="P:regulation of DNA-templated transcription"/>
    <property type="evidence" value="ECO:0007669"/>
    <property type="project" value="InterPro"/>
</dbReference>
<evidence type="ECO:0000256" key="1">
    <source>
        <dbReference type="SAM" id="MobiDB-lite"/>
    </source>
</evidence>
<evidence type="ECO:0000313" key="3">
    <source>
        <dbReference type="EMBL" id="CAG9314833.1"/>
    </source>
</evidence>
<dbReference type="Proteomes" id="UP001162131">
    <property type="component" value="Unassembled WGS sequence"/>
</dbReference>
<name>A0AAU9IMX2_9CILI</name>